<gene>
    <name evidence="2" type="ORF">ATANTOWER_024218</name>
</gene>
<name>A0ABU7C3K4_9TELE</name>
<keyword evidence="3" id="KW-1185">Reference proteome</keyword>
<evidence type="ECO:0000313" key="3">
    <source>
        <dbReference type="Proteomes" id="UP001345963"/>
    </source>
</evidence>
<accession>A0ABU7C3K4</accession>
<dbReference type="Proteomes" id="UP001345963">
    <property type="component" value="Unassembled WGS sequence"/>
</dbReference>
<organism evidence="2 3">
    <name type="scientific">Ataeniobius toweri</name>
    <dbReference type="NCBI Taxonomy" id="208326"/>
    <lineage>
        <taxon>Eukaryota</taxon>
        <taxon>Metazoa</taxon>
        <taxon>Chordata</taxon>
        <taxon>Craniata</taxon>
        <taxon>Vertebrata</taxon>
        <taxon>Euteleostomi</taxon>
        <taxon>Actinopterygii</taxon>
        <taxon>Neopterygii</taxon>
        <taxon>Teleostei</taxon>
        <taxon>Neoteleostei</taxon>
        <taxon>Acanthomorphata</taxon>
        <taxon>Ovalentaria</taxon>
        <taxon>Atherinomorphae</taxon>
        <taxon>Cyprinodontiformes</taxon>
        <taxon>Goodeidae</taxon>
        <taxon>Ataeniobius</taxon>
    </lineage>
</organism>
<keyword evidence="1" id="KW-0472">Membrane</keyword>
<protein>
    <submittedName>
        <fullName evidence="2">Uncharacterized protein</fullName>
    </submittedName>
</protein>
<comment type="caution">
    <text evidence="2">The sequence shown here is derived from an EMBL/GenBank/DDBJ whole genome shotgun (WGS) entry which is preliminary data.</text>
</comment>
<evidence type="ECO:0000313" key="2">
    <source>
        <dbReference type="EMBL" id="MED6256345.1"/>
    </source>
</evidence>
<proteinExistence type="predicted"/>
<sequence length="72" mass="8042">MDKKLKENVQTEPVLNFIRPNHIEDLHFTSTVTSLSGSFPLGAVFILLLIHTFGAGHCLCFDSPLVLHQCLH</sequence>
<feature type="transmembrane region" description="Helical" evidence="1">
    <location>
        <begin position="39"/>
        <end position="61"/>
    </location>
</feature>
<dbReference type="EMBL" id="JAHUTI010074307">
    <property type="protein sequence ID" value="MED6256345.1"/>
    <property type="molecule type" value="Genomic_DNA"/>
</dbReference>
<evidence type="ECO:0000256" key="1">
    <source>
        <dbReference type="SAM" id="Phobius"/>
    </source>
</evidence>
<reference evidence="2 3" key="1">
    <citation type="submission" date="2021-07" db="EMBL/GenBank/DDBJ databases">
        <authorList>
            <person name="Palmer J.M."/>
        </authorList>
    </citation>
    <scope>NUCLEOTIDE SEQUENCE [LARGE SCALE GENOMIC DNA]</scope>
    <source>
        <strain evidence="2 3">AT_MEX2019</strain>
        <tissue evidence="2">Muscle</tissue>
    </source>
</reference>
<keyword evidence="1" id="KW-0812">Transmembrane</keyword>
<keyword evidence="1" id="KW-1133">Transmembrane helix</keyword>